<sequence length="278" mass="31158">MAPLPLAHPLLLISPLSSLGVPTSLVALLVLGGALVHILRLPLLRWESLFLLGKAYSPTLLPPPPGERSLSFVPPRVDEAEAVAVLNPSSYAPLIQIWENAVVGYIIVKDSGLLPVCLFLRKLWKSKGDFSLLLHANGFFIVRFDLAEDCNLILEGGPWTMEHRPFILKKWSPDVRMEQERLSSIPIWARIPNLPLHLWNSDCLSHIGSLIETPLFMDSATLRCSKTTFARLCIEASKLLPDTITVETSPGFKERFRVEYDWKPQACQFCKTFGHDEN</sequence>
<dbReference type="InterPro" id="IPR040256">
    <property type="entry name" value="At4g02000-like"/>
</dbReference>
<dbReference type="Proteomes" id="UP001179952">
    <property type="component" value="Unassembled WGS sequence"/>
</dbReference>
<evidence type="ECO:0000259" key="1">
    <source>
        <dbReference type="Pfam" id="PF14111"/>
    </source>
</evidence>
<accession>A0AAV9B6D6</accession>
<evidence type="ECO:0000313" key="2">
    <source>
        <dbReference type="EMBL" id="KAK1272250.1"/>
    </source>
</evidence>
<evidence type="ECO:0000313" key="3">
    <source>
        <dbReference type="Proteomes" id="UP001179952"/>
    </source>
</evidence>
<feature type="domain" description="DUF4283" evidence="1">
    <location>
        <begin position="98"/>
        <end position="178"/>
    </location>
</feature>
<dbReference type="AlphaFoldDB" id="A0AAV9B6D6"/>
<dbReference type="EMBL" id="JAUJYN010000005">
    <property type="protein sequence ID" value="KAK1272250.1"/>
    <property type="molecule type" value="Genomic_DNA"/>
</dbReference>
<dbReference type="InterPro" id="IPR025558">
    <property type="entry name" value="DUF4283"/>
</dbReference>
<reference evidence="2" key="2">
    <citation type="submission" date="2023-06" db="EMBL/GenBank/DDBJ databases">
        <authorList>
            <person name="Ma L."/>
            <person name="Liu K.-W."/>
            <person name="Li Z."/>
            <person name="Hsiao Y.-Y."/>
            <person name="Qi Y."/>
            <person name="Fu T."/>
            <person name="Tang G."/>
            <person name="Zhang D."/>
            <person name="Sun W.-H."/>
            <person name="Liu D.-K."/>
            <person name="Li Y."/>
            <person name="Chen G.-Z."/>
            <person name="Liu X.-D."/>
            <person name="Liao X.-Y."/>
            <person name="Jiang Y.-T."/>
            <person name="Yu X."/>
            <person name="Hao Y."/>
            <person name="Huang J."/>
            <person name="Zhao X.-W."/>
            <person name="Ke S."/>
            <person name="Chen Y.-Y."/>
            <person name="Wu W.-L."/>
            <person name="Hsu J.-L."/>
            <person name="Lin Y.-F."/>
            <person name="Huang M.-D."/>
            <person name="Li C.-Y."/>
            <person name="Huang L."/>
            <person name="Wang Z.-W."/>
            <person name="Zhao X."/>
            <person name="Zhong W.-Y."/>
            <person name="Peng D.-H."/>
            <person name="Ahmad S."/>
            <person name="Lan S."/>
            <person name="Zhang J.-S."/>
            <person name="Tsai W.-C."/>
            <person name="Van De Peer Y."/>
            <person name="Liu Z.-J."/>
        </authorList>
    </citation>
    <scope>NUCLEOTIDE SEQUENCE</scope>
    <source>
        <strain evidence="2">SCP</strain>
        <tissue evidence="2">Leaves</tissue>
    </source>
</reference>
<gene>
    <name evidence="2" type="ORF">QJS04_geneDACA014657</name>
</gene>
<reference evidence="2" key="1">
    <citation type="journal article" date="2023" name="Nat. Commun.">
        <title>Diploid and tetraploid genomes of Acorus and the evolution of monocots.</title>
        <authorList>
            <person name="Ma L."/>
            <person name="Liu K.W."/>
            <person name="Li Z."/>
            <person name="Hsiao Y.Y."/>
            <person name="Qi Y."/>
            <person name="Fu T."/>
            <person name="Tang G.D."/>
            <person name="Zhang D."/>
            <person name="Sun W.H."/>
            <person name="Liu D.K."/>
            <person name="Li Y."/>
            <person name="Chen G.Z."/>
            <person name="Liu X.D."/>
            <person name="Liao X.Y."/>
            <person name="Jiang Y.T."/>
            <person name="Yu X."/>
            <person name="Hao Y."/>
            <person name="Huang J."/>
            <person name="Zhao X.W."/>
            <person name="Ke S."/>
            <person name="Chen Y.Y."/>
            <person name="Wu W.L."/>
            <person name="Hsu J.L."/>
            <person name="Lin Y.F."/>
            <person name="Huang M.D."/>
            <person name="Li C.Y."/>
            <person name="Huang L."/>
            <person name="Wang Z.W."/>
            <person name="Zhao X."/>
            <person name="Zhong W.Y."/>
            <person name="Peng D.H."/>
            <person name="Ahmad S."/>
            <person name="Lan S."/>
            <person name="Zhang J.S."/>
            <person name="Tsai W.C."/>
            <person name="Van de Peer Y."/>
            <person name="Liu Z.J."/>
        </authorList>
    </citation>
    <scope>NUCLEOTIDE SEQUENCE</scope>
    <source>
        <strain evidence="2">SCP</strain>
    </source>
</reference>
<dbReference type="PANTHER" id="PTHR31286:SF165">
    <property type="entry name" value="DUF4283 DOMAIN-CONTAINING PROTEIN"/>
    <property type="match status" value="1"/>
</dbReference>
<comment type="caution">
    <text evidence="2">The sequence shown here is derived from an EMBL/GenBank/DDBJ whole genome shotgun (WGS) entry which is preliminary data.</text>
</comment>
<organism evidence="2 3">
    <name type="scientific">Acorus gramineus</name>
    <name type="common">Dwarf sweet flag</name>
    <dbReference type="NCBI Taxonomy" id="55184"/>
    <lineage>
        <taxon>Eukaryota</taxon>
        <taxon>Viridiplantae</taxon>
        <taxon>Streptophyta</taxon>
        <taxon>Embryophyta</taxon>
        <taxon>Tracheophyta</taxon>
        <taxon>Spermatophyta</taxon>
        <taxon>Magnoliopsida</taxon>
        <taxon>Liliopsida</taxon>
        <taxon>Acoraceae</taxon>
        <taxon>Acorus</taxon>
    </lineage>
</organism>
<dbReference type="Pfam" id="PF14111">
    <property type="entry name" value="DUF4283"/>
    <property type="match status" value="1"/>
</dbReference>
<name>A0AAV9B6D6_ACOGR</name>
<dbReference type="PANTHER" id="PTHR31286">
    <property type="entry name" value="GLYCINE-RICH CELL WALL STRUCTURAL PROTEIN 1.8-LIKE"/>
    <property type="match status" value="1"/>
</dbReference>
<keyword evidence="3" id="KW-1185">Reference proteome</keyword>
<proteinExistence type="predicted"/>
<protein>
    <recommendedName>
        <fullName evidence="1">DUF4283 domain-containing protein</fullName>
    </recommendedName>
</protein>